<comment type="similarity">
    <text evidence="1">Belongs to the 'phage' integrase family.</text>
</comment>
<dbReference type="AlphaFoldDB" id="K8E4F6"/>
<evidence type="ECO:0000256" key="1">
    <source>
        <dbReference type="ARBA" id="ARBA00008857"/>
    </source>
</evidence>
<dbReference type="InterPro" id="IPR013762">
    <property type="entry name" value="Integrase-like_cat_sf"/>
</dbReference>
<evidence type="ECO:0000259" key="7">
    <source>
        <dbReference type="PROSITE" id="PS51900"/>
    </source>
</evidence>
<evidence type="ECO:0000256" key="5">
    <source>
        <dbReference type="PROSITE-ProRule" id="PRU01248"/>
    </source>
</evidence>
<dbReference type="STRING" id="1234679.BN424_1894"/>
<dbReference type="InterPro" id="IPR050090">
    <property type="entry name" value="Tyrosine_recombinase_XerCD"/>
</dbReference>
<proteinExistence type="inferred from homology"/>
<evidence type="ECO:0000256" key="4">
    <source>
        <dbReference type="ARBA" id="ARBA00023172"/>
    </source>
</evidence>
<reference evidence="9" key="1">
    <citation type="journal article" date="2013" name="Genome Announc.">
        <title>Complete Chromosome Sequence of Carnobacterium maltaromaticum LMA 28.</title>
        <authorList>
            <person name="Cailliez-Grimal C."/>
            <person name="Chaillou S."/>
            <person name="Anba-Mondoloni J."/>
            <person name="Loux V."/>
            <person name="Afzal M.I."/>
            <person name="Rahman A."/>
            <person name="Kergourlay G."/>
            <person name="Champomier-Verges M.C."/>
            <person name="Zagorec M."/>
            <person name="Dalgaard P."/>
            <person name="Leisner J.J."/>
            <person name="Prevost H."/>
            <person name="Revol-Junelles A.M."/>
            <person name="Borges F."/>
        </authorList>
    </citation>
    <scope>NUCLEOTIDE SEQUENCE</scope>
    <source>
        <strain evidence="9">LMA28</strain>
    </source>
</reference>
<feature type="domain" description="Tyr recombinase" evidence="6">
    <location>
        <begin position="173"/>
        <end position="371"/>
    </location>
</feature>
<keyword evidence="4" id="KW-0233">DNA recombination</keyword>
<name>K8E4F6_CARML</name>
<dbReference type="Proteomes" id="UP000000212">
    <property type="component" value="Chromosome"/>
</dbReference>
<keyword evidence="3 5" id="KW-0238">DNA-binding</keyword>
<protein>
    <submittedName>
        <fullName evidence="8">Phage integrase family protein</fullName>
    </submittedName>
</protein>
<dbReference type="OrthoDB" id="9803188at2"/>
<accession>K8E4F6</accession>
<keyword evidence="2" id="KW-0229">DNA integration</keyword>
<dbReference type="Gene3D" id="1.10.150.130">
    <property type="match status" value="1"/>
</dbReference>
<evidence type="ECO:0000313" key="8">
    <source>
        <dbReference type="EMBL" id="CCO11335.2"/>
    </source>
</evidence>
<dbReference type="PROSITE" id="PS51900">
    <property type="entry name" value="CB"/>
    <property type="match status" value="1"/>
</dbReference>
<dbReference type="Pfam" id="PF14657">
    <property type="entry name" value="Arm-DNA-bind_4"/>
    <property type="match status" value="1"/>
</dbReference>
<keyword evidence="9" id="KW-1185">Reference proteome</keyword>
<dbReference type="GO" id="GO:0015074">
    <property type="term" value="P:DNA integration"/>
    <property type="evidence" value="ECO:0007669"/>
    <property type="project" value="UniProtKB-KW"/>
</dbReference>
<gene>
    <name evidence="8" type="ORF">BN424_1894</name>
</gene>
<dbReference type="CDD" id="cd01189">
    <property type="entry name" value="INT_ICEBs1_C_like"/>
    <property type="match status" value="1"/>
</dbReference>
<evidence type="ECO:0000259" key="6">
    <source>
        <dbReference type="PROSITE" id="PS51898"/>
    </source>
</evidence>
<dbReference type="Pfam" id="PF00589">
    <property type="entry name" value="Phage_integrase"/>
    <property type="match status" value="1"/>
</dbReference>
<dbReference type="InterPro" id="IPR011010">
    <property type="entry name" value="DNA_brk_join_enz"/>
</dbReference>
<dbReference type="eggNOG" id="COG0582">
    <property type="taxonomic scope" value="Bacteria"/>
</dbReference>
<dbReference type="KEGG" id="cml:BN424_1894"/>
<dbReference type="InterPro" id="IPR028259">
    <property type="entry name" value="AP2-like_int_N"/>
</dbReference>
<dbReference type="SUPFAM" id="SSF56349">
    <property type="entry name" value="DNA breaking-rejoining enzymes"/>
    <property type="match status" value="1"/>
</dbReference>
<dbReference type="EMBL" id="HE999757">
    <property type="protein sequence ID" value="CCO11335.2"/>
    <property type="molecule type" value="Genomic_DNA"/>
</dbReference>
<evidence type="ECO:0000256" key="3">
    <source>
        <dbReference type="ARBA" id="ARBA00023125"/>
    </source>
</evidence>
<dbReference type="Gene3D" id="1.10.443.10">
    <property type="entry name" value="Intergrase catalytic core"/>
    <property type="match status" value="1"/>
</dbReference>
<sequence length="382" mass="44307">MQGSVRKKGKSWYYRIDLAYISGDRKQIERYAGKTKDEALQTLRDAIKEYETSGDVMALSDISVTDYFNFWFDKYVMVNLKKNTQSNYRNILDKHIFPSIGMYKLKAIKPGTLQDLLTEKYEAGYAKQTLSIIKGVLNKAFTMAVFPYQYLSIDPTRYVKVPKYDIKEWKDRGDLKIISIEDFKKLVSAVPKSDPFYLPMMISFQTGLRRSEVCGLKWTDIDFEENTLTVERIMLGVENGKYDLGTPKTKSSYRTIMLGDSIIKILKSSKKRQLENKLFYGSNYFDGNFICTKENGQPVTPNSIKYNVEKVRKLTGVDFNFHSFRHTHATMLLENNAKPKEIQTRLGHSRIATTMDTYAHVTKKMKKDTVDIFEQMLKNNSF</sequence>
<dbReference type="PANTHER" id="PTHR30349:SF64">
    <property type="entry name" value="PROPHAGE INTEGRASE INTD-RELATED"/>
    <property type="match status" value="1"/>
</dbReference>
<feature type="domain" description="Core-binding (CB)" evidence="7">
    <location>
        <begin position="41"/>
        <end position="145"/>
    </location>
</feature>
<dbReference type="PANTHER" id="PTHR30349">
    <property type="entry name" value="PHAGE INTEGRASE-RELATED"/>
    <property type="match status" value="1"/>
</dbReference>
<dbReference type="GO" id="GO:0003677">
    <property type="term" value="F:DNA binding"/>
    <property type="evidence" value="ECO:0007669"/>
    <property type="project" value="UniProtKB-UniRule"/>
</dbReference>
<dbReference type="RefSeq" id="WP_015076564.1">
    <property type="nucleotide sequence ID" value="NC_019425.2"/>
</dbReference>
<evidence type="ECO:0000313" key="9">
    <source>
        <dbReference type="Proteomes" id="UP000000212"/>
    </source>
</evidence>
<dbReference type="InterPro" id="IPR044068">
    <property type="entry name" value="CB"/>
</dbReference>
<dbReference type="InterPro" id="IPR002104">
    <property type="entry name" value="Integrase_catalytic"/>
</dbReference>
<dbReference type="PROSITE" id="PS51898">
    <property type="entry name" value="TYR_RECOMBINASE"/>
    <property type="match status" value="1"/>
</dbReference>
<dbReference type="Pfam" id="PF14659">
    <property type="entry name" value="Phage_int_SAM_3"/>
    <property type="match status" value="1"/>
</dbReference>
<dbReference type="InterPro" id="IPR004107">
    <property type="entry name" value="Integrase_SAM-like_N"/>
</dbReference>
<evidence type="ECO:0000256" key="2">
    <source>
        <dbReference type="ARBA" id="ARBA00022908"/>
    </source>
</evidence>
<dbReference type="InterPro" id="IPR010998">
    <property type="entry name" value="Integrase_recombinase_N"/>
</dbReference>
<dbReference type="HOGENOM" id="CLU_027562_17_6_9"/>
<dbReference type="GO" id="GO:0006310">
    <property type="term" value="P:DNA recombination"/>
    <property type="evidence" value="ECO:0007669"/>
    <property type="project" value="UniProtKB-KW"/>
</dbReference>
<organism evidence="8 9">
    <name type="scientific">Carnobacterium maltaromaticum LMA28</name>
    <dbReference type="NCBI Taxonomy" id="1234679"/>
    <lineage>
        <taxon>Bacteria</taxon>
        <taxon>Bacillati</taxon>
        <taxon>Bacillota</taxon>
        <taxon>Bacilli</taxon>
        <taxon>Lactobacillales</taxon>
        <taxon>Carnobacteriaceae</taxon>
        <taxon>Carnobacterium</taxon>
    </lineage>
</organism>